<evidence type="ECO:0000256" key="2">
    <source>
        <dbReference type="ARBA" id="ARBA00022553"/>
    </source>
</evidence>
<feature type="transmembrane region" description="Helical" evidence="11">
    <location>
        <begin position="24"/>
        <end position="49"/>
    </location>
</feature>
<dbReference type="SUPFAM" id="SSF56112">
    <property type="entry name" value="Protein kinase-like (PK-like)"/>
    <property type="match status" value="1"/>
</dbReference>
<keyword evidence="3" id="KW-0808">Transferase</keyword>
<feature type="compositionally biased region" description="Low complexity" evidence="10">
    <location>
        <begin position="123"/>
        <end position="135"/>
    </location>
</feature>
<keyword evidence="9 11" id="KW-0472">Membrane</keyword>
<dbReference type="InterPro" id="IPR001245">
    <property type="entry name" value="Ser-Thr/Tyr_kinase_cat_dom"/>
</dbReference>
<keyword evidence="2" id="KW-0597">Phosphoprotein</keyword>
<feature type="domain" description="Serine-threonine/tyrosine-protein kinase catalytic" evidence="12">
    <location>
        <begin position="174"/>
        <end position="253"/>
    </location>
</feature>
<dbReference type="OrthoDB" id="4062651at2759"/>
<feature type="compositionally biased region" description="Polar residues" evidence="10">
    <location>
        <begin position="61"/>
        <end position="70"/>
    </location>
</feature>
<organism evidence="13 14">
    <name type="scientific">Vanilla planifolia</name>
    <name type="common">Vanilla</name>
    <dbReference type="NCBI Taxonomy" id="51239"/>
    <lineage>
        <taxon>Eukaryota</taxon>
        <taxon>Viridiplantae</taxon>
        <taxon>Streptophyta</taxon>
        <taxon>Embryophyta</taxon>
        <taxon>Tracheophyta</taxon>
        <taxon>Spermatophyta</taxon>
        <taxon>Magnoliopsida</taxon>
        <taxon>Liliopsida</taxon>
        <taxon>Asparagales</taxon>
        <taxon>Orchidaceae</taxon>
        <taxon>Vanilloideae</taxon>
        <taxon>Vanilleae</taxon>
        <taxon>Vanilla</taxon>
    </lineage>
</organism>
<proteinExistence type="predicted"/>
<keyword evidence="4 11" id="KW-0812">Transmembrane</keyword>
<comment type="subcellular location">
    <subcellularLocation>
        <location evidence="1">Membrane</location>
        <topology evidence="1">Single-pass membrane protein</topology>
    </subcellularLocation>
</comment>
<comment type="caution">
    <text evidence="13">The sequence shown here is derived from an EMBL/GenBank/DDBJ whole genome shotgun (WGS) entry which is preliminary data.</text>
</comment>
<keyword evidence="7" id="KW-0067">ATP-binding</keyword>
<keyword evidence="6" id="KW-0418">Kinase</keyword>
<dbReference type="PANTHER" id="PTHR47984:SF14">
    <property type="entry name" value="OS01G0323000 PROTEIN"/>
    <property type="match status" value="1"/>
</dbReference>
<evidence type="ECO:0000256" key="7">
    <source>
        <dbReference type="ARBA" id="ARBA00022840"/>
    </source>
</evidence>
<feature type="region of interest" description="Disordered" evidence="10">
    <location>
        <begin position="54"/>
        <end position="73"/>
    </location>
</feature>
<dbReference type="InterPro" id="IPR011009">
    <property type="entry name" value="Kinase-like_dom_sf"/>
</dbReference>
<dbReference type="EMBL" id="JADCNM010000014">
    <property type="protein sequence ID" value="KAG0454020.1"/>
    <property type="molecule type" value="Genomic_DNA"/>
</dbReference>
<dbReference type="InterPro" id="IPR052232">
    <property type="entry name" value="RLK_Ser/Thr-Kinase"/>
</dbReference>
<sequence length="337" mass="37776">MPFGMLPSSRRSSRSGAPSSRLRLWVVIAICVGTAIVLILFLLSLCLAYRRRRPFPRPHPETTQTSPRDASSSLRKSWRSWSAFSSPRHSPSPPAPPVAEVQVHLGKDDHRVVFTDHQRQALSSTASGESRSTSADVMLSPKVPGGAPRSRIWDGVTGIPLRSWRRPPVTSPMKTSLGNGYGIVYRGVLPDNTEVAIKNLLNNRGQAEKGVQGEVEAIGRVRHKNLVRLLGYCVEGAHRYVAPEYASTGMLNERSDVYSLRFLSWNHIREISDWITRGLLGELSRRRKSEEVVDHKMLENLPQSSQRALLVALRCVDLMHSNDQEWVMSSICLKWMN</sequence>
<keyword evidence="5" id="KW-0547">Nucleotide-binding</keyword>
<evidence type="ECO:0000313" key="13">
    <source>
        <dbReference type="EMBL" id="KAG0454020.1"/>
    </source>
</evidence>
<evidence type="ECO:0000256" key="4">
    <source>
        <dbReference type="ARBA" id="ARBA00022692"/>
    </source>
</evidence>
<gene>
    <name evidence="13" type="ORF">HPP92_025324</name>
</gene>
<reference evidence="13 14" key="1">
    <citation type="journal article" date="2020" name="Nat. Food">
        <title>A phased Vanilla planifolia genome enables genetic improvement of flavour and production.</title>
        <authorList>
            <person name="Hasing T."/>
            <person name="Tang H."/>
            <person name="Brym M."/>
            <person name="Khazi F."/>
            <person name="Huang T."/>
            <person name="Chambers A.H."/>
        </authorList>
    </citation>
    <scope>NUCLEOTIDE SEQUENCE [LARGE SCALE GENOMIC DNA]</scope>
    <source>
        <tissue evidence="13">Leaf</tissue>
    </source>
</reference>
<evidence type="ECO:0000256" key="6">
    <source>
        <dbReference type="ARBA" id="ARBA00022777"/>
    </source>
</evidence>
<dbReference type="GO" id="GO:0005524">
    <property type="term" value="F:ATP binding"/>
    <property type="evidence" value="ECO:0007669"/>
    <property type="project" value="UniProtKB-KW"/>
</dbReference>
<protein>
    <recommendedName>
        <fullName evidence="12">Serine-threonine/tyrosine-protein kinase catalytic domain-containing protein</fullName>
    </recommendedName>
</protein>
<dbReference type="PANTHER" id="PTHR47984">
    <property type="entry name" value="OS01G0323000 PROTEIN"/>
    <property type="match status" value="1"/>
</dbReference>
<evidence type="ECO:0000256" key="8">
    <source>
        <dbReference type="ARBA" id="ARBA00022989"/>
    </source>
</evidence>
<evidence type="ECO:0000259" key="12">
    <source>
        <dbReference type="Pfam" id="PF07714"/>
    </source>
</evidence>
<name>A0A835PKE6_VANPL</name>
<dbReference type="Gene3D" id="3.30.200.20">
    <property type="entry name" value="Phosphorylase Kinase, domain 1"/>
    <property type="match status" value="1"/>
</dbReference>
<evidence type="ECO:0000313" key="14">
    <source>
        <dbReference type="Proteomes" id="UP000639772"/>
    </source>
</evidence>
<dbReference type="Proteomes" id="UP000639772">
    <property type="component" value="Unassembled WGS sequence"/>
</dbReference>
<keyword evidence="8 11" id="KW-1133">Transmembrane helix</keyword>
<dbReference type="GO" id="GO:0004672">
    <property type="term" value="F:protein kinase activity"/>
    <property type="evidence" value="ECO:0007669"/>
    <property type="project" value="InterPro"/>
</dbReference>
<feature type="region of interest" description="Disordered" evidence="10">
    <location>
        <begin position="118"/>
        <end position="151"/>
    </location>
</feature>
<accession>A0A835PKE6</accession>
<dbReference type="GO" id="GO:0016020">
    <property type="term" value="C:membrane"/>
    <property type="evidence" value="ECO:0007669"/>
    <property type="project" value="UniProtKB-SubCell"/>
</dbReference>
<evidence type="ECO:0000256" key="11">
    <source>
        <dbReference type="SAM" id="Phobius"/>
    </source>
</evidence>
<evidence type="ECO:0000256" key="9">
    <source>
        <dbReference type="ARBA" id="ARBA00023136"/>
    </source>
</evidence>
<evidence type="ECO:0000256" key="3">
    <source>
        <dbReference type="ARBA" id="ARBA00022679"/>
    </source>
</evidence>
<evidence type="ECO:0000256" key="1">
    <source>
        <dbReference type="ARBA" id="ARBA00004167"/>
    </source>
</evidence>
<evidence type="ECO:0000256" key="5">
    <source>
        <dbReference type="ARBA" id="ARBA00022741"/>
    </source>
</evidence>
<dbReference type="AlphaFoldDB" id="A0A835PKE6"/>
<evidence type="ECO:0000256" key="10">
    <source>
        <dbReference type="SAM" id="MobiDB-lite"/>
    </source>
</evidence>
<dbReference type="Pfam" id="PF07714">
    <property type="entry name" value="PK_Tyr_Ser-Thr"/>
    <property type="match status" value="1"/>
</dbReference>